<organism evidence="3 4">
    <name type="scientific">Boudabousia marimammalium</name>
    <dbReference type="NCBI Taxonomy" id="156892"/>
    <lineage>
        <taxon>Bacteria</taxon>
        <taxon>Bacillati</taxon>
        <taxon>Actinomycetota</taxon>
        <taxon>Actinomycetes</taxon>
        <taxon>Actinomycetales</taxon>
        <taxon>Actinomycetaceae</taxon>
        <taxon>Boudabousia</taxon>
    </lineage>
</organism>
<feature type="domain" description="Glycosyl transferase family 1" evidence="2">
    <location>
        <begin position="229"/>
        <end position="388"/>
    </location>
</feature>
<protein>
    <recommendedName>
        <fullName evidence="2">Glycosyl transferase family 1 domain-containing protein</fullName>
    </recommendedName>
</protein>
<dbReference type="OrthoDB" id="9775208at2"/>
<evidence type="ECO:0000313" key="3">
    <source>
        <dbReference type="EMBL" id="OKL50229.1"/>
    </source>
</evidence>
<evidence type="ECO:0000313" key="4">
    <source>
        <dbReference type="Proteomes" id="UP000186465"/>
    </source>
</evidence>
<accession>A0A1Q5PRV4</accession>
<dbReference type="Proteomes" id="UP000186465">
    <property type="component" value="Unassembled WGS sequence"/>
</dbReference>
<gene>
    <name evidence="3" type="ORF">BM477_02210</name>
</gene>
<dbReference type="STRING" id="156892.BM477_02210"/>
<dbReference type="GO" id="GO:0016757">
    <property type="term" value="F:glycosyltransferase activity"/>
    <property type="evidence" value="ECO:0007669"/>
    <property type="project" value="InterPro"/>
</dbReference>
<reference evidence="4" key="1">
    <citation type="submission" date="2016-11" db="EMBL/GenBank/DDBJ databases">
        <title>Actinomyces gypaetusis sp. nov. isolated from Gypaetus barbatus in Qinghai Tibet Plateau China.</title>
        <authorList>
            <person name="Meng X."/>
        </authorList>
    </citation>
    <scope>NUCLEOTIDE SEQUENCE [LARGE SCALE GENOMIC DNA]</scope>
    <source>
        <strain evidence="4">DSM 15383</strain>
    </source>
</reference>
<evidence type="ECO:0000256" key="1">
    <source>
        <dbReference type="ARBA" id="ARBA00022679"/>
    </source>
</evidence>
<dbReference type="EMBL" id="MPDM01000002">
    <property type="protein sequence ID" value="OKL50229.1"/>
    <property type="molecule type" value="Genomic_DNA"/>
</dbReference>
<evidence type="ECO:0000259" key="2">
    <source>
        <dbReference type="Pfam" id="PF00534"/>
    </source>
</evidence>
<dbReference type="Gene3D" id="3.40.50.2000">
    <property type="entry name" value="Glycogen Phosphorylase B"/>
    <property type="match status" value="2"/>
</dbReference>
<comment type="caution">
    <text evidence="3">The sequence shown here is derived from an EMBL/GenBank/DDBJ whole genome shotgun (WGS) entry which is preliminary data.</text>
</comment>
<dbReference type="SUPFAM" id="SSF53756">
    <property type="entry name" value="UDP-Glycosyltransferase/glycogen phosphorylase"/>
    <property type="match status" value="1"/>
</dbReference>
<dbReference type="AlphaFoldDB" id="A0A1Q5PRV4"/>
<keyword evidence="1" id="KW-0808">Transferase</keyword>
<dbReference type="RefSeq" id="WP_075361054.1">
    <property type="nucleotide sequence ID" value="NZ_MPDM01000002.1"/>
</dbReference>
<name>A0A1Q5PRV4_9ACTO</name>
<dbReference type="PANTHER" id="PTHR46401:SF2">
    <property type="entry name" value="GLYCOSYLTRANSFERASE WBBK-RELATED"/>
    <property type="match status" value="1"/>
</dbReference>
<dbReference type="InterPro" id="IPR001296">
    <property type="entry name" value="Glyco_trans_1"/>
</dbReference>
<keyword evidence="4" id="KW-1185">Reference proteome</keyword>
<dbReference type="PANTHER" id="PTHR46401">
    <property type="entry name" value="GLYCOSYLTRANSFERASE WBBK-RELATED"/>
    <property type="match status" value="1"/>
</dbReference>
<proteinExistence type="predicted"/>
<sequence>MSKLLLMLTDSYPYDKGEEFFEQEIPYLNESFDKVVVVPVRYRVGAEQTRTLPSSTESYLIPKSRVSHPYLVVLKWLPLIALERKRMVRYNFRRPITTAIDLRFAANVKELYSKIQGILREIRFSDYDEVVIYSYWCHTGAALGVHIRDIFLADHPRVKVVSRAHAYDVDEDDTPYRYIPARKYLLTYLDRVFPISNYAAAFLHRAMPEARNKIIVARLGVPGSKPIVRHQTSPFHIVSCSHMAPYKRVGLLLDSIAELQKRGEQVYWTHIGEFNEERLEAMRAKAEQLLEPGSYALIGHQSNESIVNLYEESDFSLFVNVSSGEGVPVTIMEAQSAGLPVLATDAGGTKEIVIDGVNGRIIPVSSSKETIAEEIQRLMNLSRDTFEEYSIAARQGWATRSQQSVQYQKMADFLSKDIWNSDATADL</sequence>
<dbReference type="Pfam" id="PF00534">
    <property type="entry name" value="Glycos_transf_1"/>
    <property type="match status" value="1"/>
</dbReference>